<dbReference type="GO" id="GO:0006355">
    <property type="term" value="P:regulation of DNA-templated transcription"/>
    <property type="evidence" value="ECO:0007669"/>
    <property type="project" value="InterPro"/>
</dbReference>
<name>A0A327YYF2_9ACTN</name>
<sequence length="941" mass="102134">MTGAQGDVRFAVLGPVRVSRDGQPLDPGSRQQRLILALLLARAGQPIGLADFVALLWDERPPRSAVNIVHLHLGRLRRLFEPGLRPRASGRWLAGDAAGYRMMVDAERLDLLKFRSLAQRARTAGDPRQALAAYVEALELSRGPCAGAPDLISRPVAEFEAIDNEYADLVREAADLALADGAARAVLPILRRVAQQRRLDEAVQARMLRTLSAAGQQAEAIALYQELRARLADELGMDPGRELQEAYRNVLTSGASGAPESVQTPPGGFFVRPAQLLPDLPHFTGRGESLRRALALIDGRAAEGALRIVAIEGIPGVGKTSLATHLAYRVAGEFPDGQLYADLRGLDPEAALAPGEVLQAFLHALGVRGPDIPESELARSGHYRRVMAERRVLIVLDNVRDADQVRPLLPGSPGSLVLVTSRYSLADLAATHGAHVLALDVLPADEARELLVSRVGPAHALTERQALDEIVELCGGLPLALAMVGARALARPGYRLAAVAGELRDAQGSLDGFDSGDPESDLRAIFSWSYRGLSPAAARLFRLLALHPGPDVTLPVVASLGGLPLHDARTVFGELVRSRLITERRPGRYGAHDLLAAYARELMFDADPEVEREAAADRLLVYYRRAAYQANLFINPDIDADPPAEHDRVVVYSPKSDKEAADWFAAERAELKAVLRQANDRGRVYDGWQLELTVQGFYQREGWWHEWATLVRECLDAAVGVGDSAGAADMLRSLAGAQFYLGDGTSALALLERALMIFIDLGNTSREALTLRNLGEVSFVVGDYERSVACLHQALGMAEALGDRTAQADVLCRLAEAQYELGSHTLGFDTISRALAMSEQVSDDVRRGECHLRRANLYLREHRHAESLADWNAARVLAEGIGHRVHMVRARVGLGDAAYAMNDRPAARAAWLEALALGNDSDPQQEEQIRHRLDKLGGATA</sequence>
<keyword evidence="8" id="KW-1185">Reference proteome</keyword>
<accession>A0A327YYF2</accession>
<proteinExistence type="inferred from homology"/>
<dbReference type="SMART" id="SM00028">
    <property type="entry name" value="TPR"/>
    <property type="match status" value="6"/>
</dbReference>
<organism evidence="7 8">
    <name type="scientific">Actinoplanes lutulentus</name>
    <dbReference type="NCBI Taxonomy" id="1287878"/>
    <lineage>
        <taxon>Bacteria</taxon>
        <taxon>Bacillati</taxon>
        <taxon>Actinomycetota</taxon>
        <taxon>Actinomycetes</taxon>
        <taxon>Micromonosporales</taxon>
        <taxon>Micromonosporaceae</taxon>
        <taxon>Actinoplanes</taxon>
    </lineage>
</organism>
<dbReference type="InterPro" id="IPR011990">
    <property type="entry name" value="TPR-like_helical_dom_sf"/>
</dbReference>
<dbReference type="OrthoDB" id="7628974at2"/>
<dbReference type="InterPro" id="IPR036388">
    <property type="entry name" value="WH-like_DNA-bd_sf"/>
</dbReference>
<dbReference type="PROSITE" id="PS51755">
    <property type="entry name" value="OMPR_PHOB"/>
    <property type="match status" value="1"/>
</dbReference>
<feature type="DNA-binding region" description="OmpR/PhoB-type" evidence="5">
    <location>
        <begin position="1"/>
        <end position="104"/>
    </location>
</feature>
<reference evidence="7 8" key="1">
    <citation type="submission" date="2018-06" db="EMBL/GenBank/DDBJ databases">
        <title>Genomic Encyclopedia of Type Strains, Phase III (KMG-III): the genomes of soil and plant-associated and newly described type strains.</title>
        <authorList>
            <person name="Whitman W."/>
        </authorList>
    </citation>
    <scope>NUCLEOTIDE SEQUENCE [LARGE SCALE GENOMIC DNA]</scope>
    <source>
        <strain evidence="7 8">CGMCC 4.7090</strain>
    </source>
</reference>
<dbReference type="SMART" id="SM00862">
    <property type="entry name" value="Trans_reg_C"/>
    <property type="match status" value="1"/>
</dbReference>
<feature type="domain" description="OmpR/PhoB-type" evidence="6">
    <location>
        <begin position="1"/>
        <end position="104"/>
    </location>
</feature>
<evidence type="ECO:0000313" key="8">
    <source>
        <dbReference type="Proteomes" id="UP000249341"/>
    </source>
</evidence>
<dbReference type="GO" id="GO:0000160">
    <property type="term" value="P:phosphorelay signal transduction system"/>
    <property type="evidence" value="ECO:0007669"/>
    <property type="project" value="InterPro"/>
</dbReference>
<dbReference type="PANTHER" id="PTHR35807:SF1">
    <property type="entry name" value="TRANSCRIPTIONAL REGULATOR REDD"/>
    <property type="match status" value="1"/>
</dbReference>
<dbReference type="Pfam" id="PF03704">
    <property type="entry name" value="BTAD"/>
    <property type="match status" value="1"/>
</dbReference>
<evidence type="ECO:0000256" key="3">
    <source>
        <dbReference type="ARBA" id="ARBA00023125"/>
    </source>
</evidence>
<dbReference type="Gene3D" id="1.10.10.10">
    <property type="entry name" value="Winged helix-like DNA-binding domain superfamily/Winged helix DNA-binding domain"/>
    <property type="match status" value="1"/>
</dbReference>
<evidence type="ECO:0000256" key="1">
    <source>
        <dbReference type="ARBA" id="ARBA00005820"/>
    </source>
</evidence>
<dbReference type="InterPro" id="IPR051677">
    <property type="entry name" value="AfsR-DnrI-RedD_regulator"/>
</dbReference>
<comment type="similarity">
    <text evidence="1">Belongs to the AfsR/DnrI/RedD regulatory family.</text>
</comment>
<gene>
    <name evidence="7" type="ORF">B0I29_13613</name>
</gene>
<evidence type="ECO:0000259" key="6">
    <source>
        <dbReference type="PROSITE" id="PS51755"/>
    </source>
</evidence>
<evidence type="ECO:0000256" key="4">
    <source>
        <dbReference type="ARBA" id="ARBA00023163"/>
    </source>
</evidence>
<dbReference type="GO" id="GO:0003677">
    <property type="term" value="F:DNA binding"/>
    <property type="evidence" value="ECO:0007669"/>
    <property type="project" value="UniProtKB-UniRule"/>
</dbReference>
<dbReference type="InterPro" id="IPR019734">
    <property type="entry name" value="TPR_rpt"/>
</dbReference>
<comment type="caution">
    <text evidence="7">The sequence shown here is derived from an EMBL/GenBank/DDBJ whole genome shotgun (WGS) entry which is preliminary data.</text>
</comment>
<keyword evidence="4" id="KW-0804">Transcription</keyword>
<dbReference type="InterPro" id="IPR027417">
    <property type="entry name" value="P-loop_NTPase"/>
</dbReference>
<dbReference type="EMBL" id="QLMJ01000036">
    <property type="protein sequence ID" value="RAK24758.1"/>
    <property type="molecule type" value="Genomic_DNA"/>
</dbReference>
<dbReference type="SUPFAM" id="SSF46894">
    <property type="entry name" value="C-terminal effector domain of the bipartite response regulators"/>
    <property type="match status" value="1"/>
</dbReference>
<dbReference type="RefSeq" id="WP_111655232.1">
    <property type="nucleotide sequence ID" value="NZ_JACHWI010000006.1"/>
</dbReference>
<dbReference type="InterPro" id="IPR016032">
    <property type="entry name" value="Sig_transdc_resp-reg_C-effctor"/>
</dbReference>
<dbReference type="SUPFAM" id="SSF48452">
    <property type="entry name" value="TPR-like"/>
    <property type="match status" value="2"/>
</dbReference>
<dbReference type="InterPro" id="IPR002182">
    <property type="entry name" value="NB-ARC"/>
</dbReference>
<dbReference type="Gene3D" id="1.25.40.10">
    <property type="entry name" value="Tetratricopeptide repeat domain"/>
    <property type="match status" value="3"/>
</dbReference>
<dbReference type="GO" id="GO:0043531">
    <property type="term" value="F:ADP binding"/>
    <property type="evidence" value="ECO:0007669"/>
    <property type="project" value="InterPro"/>
</dbReference>
<dbReference type="InterPro" id="IPR005158">
    <property type="entry name" value="BTAD"/>
</dbReference>
<evidence type="ECO:0000313" key="7">
    <source>
        <dbReference type="EMBL" id="RAK24758.1"/>
    </source>
</evidence>
<protein>
    <submittedName>
        <fullName evidence="7">DNA-binding SARP family transcriptional activator</fullName>
    </submittedName>
</protein>
<dbReference type="Gene3D" id="3.40.50.300">
    <property type="entry name" value="P-loop containing nucleotide triphosphate hydrolases"/>
    <property type="match status" value="1"/>
</dbReference>
<dbReference type="SUPFAM" id="SSF52540">
    <property type="entry name" value="P-loop containing nucleoside triphosphate hydrolases"/>
    <property type="match status" value="1"/>
</dbReference>
<dbReference type="PRINTS" id="PR00364">
    <property type="entry name" value="DISEASERSIST"/>
</dbReference>
<dbReference type="PANTHER" id="PTHR35807">
    <property type="entry name" value="TRANSCRIPTIONAL REGULATOR REDD-RELATED"/>
    <property type="match status" value="1"/>
</dbReference>
<dbReference type="Pfam" id="PF00931">
    <property type="entry name" value="NB-ARC"/>
    <property type="match status" value="1"/>
</dbReference>
<dbReference type="SMART" id="SM01043">
    <property type="entry name" value="BTAD"/>
    <property type="match status" value="1"/>
</dbReference>
<dbReference type="AlphaFoldDB" id="A0A327YYF2"/>
<evidence type="ECO:0000256" key="5">
    <source>
        <dbReference type="PROSITE-ProRule" id="PRU01091"/>
    </source>
</evidence>
<dbReference type="Proteomes" id="UP000249341">
    <property type="component" value="Unassembled WGS sequence"/>
</dbReference>
<dbReference type="InterPro" id="IPR001867">
    <property type="entry name" value="OmpR/PhoB-type_DNA-bd"/>
</dbReference>
<keyword evidence="3 5" id="KW-0238">DNA-binding</keyword>
<evidence type="ECO:0000256" key="2">
    <source>
        <dbReference type="ARBA" id="ARBA00023015"/>
    </source>
</evidence>
<keyword evidence="2" id="KW-0805">Transcription regulation</keyword>